<dbReference type="OrthoDB" id="10261375at2759"/>
<dbReference type="PROSITE" id="PS51194">
    <property type="entry name" value="HELICASE_CTER"/>
    <property type="match status" value="1"/>
</dbReference>
<feature type="region of interest" description="Disordered" evidence="15">
    <location>
        <begin position="796"/>
        <end position="890"/>
    </location>
</feature>
<dbReference type="PROSITE" id="PS51195">
    <property type="entry name" value="Q_MOTIF"/>
    <property type="match status" value="1"/>
</dbReference>
<dbReference type="EC" id="3.6.4.13" evidence="4"/>
<evidence type="ECO:0000313" key="19">
    <source>
        <dbReference type="EMBL" id="KAF2120633.1"/>
    </source>
</evidence>
<dbReference type="InterPro" id="IPR000629">
    <property type="entry name" value="RNA-helicase_DEAD-box_CS"/>
</dbReference>
<evidence type="ECO:0000256" key="2">
    <source>
        <dbReference type="ARBA" id="ARBA00004604"/>
    </source>
</evidence>
<dbReference type="PANTHER" id="PTHR47959">
    <property type="entry name" value="ATP-DEPENDENT RNA HELICASE RHLE-RELATED"/>
    <property type="match status" value="1"/>
</dbReference>
<evidence type="ECO:0000256" key="11">
    <source>
        <dbReference type="ARBA" id="ARBA00022884"/>
    </source>
</evidence>
<dbReference type="InterPro" id="IPR033517">
    <property type="entry name" value="DDX54/DBP10_DEAD-box_helicase"/>
</dbReference>
<dbReference type="GO" id="GO:0003723">
    <property type="term" value="F:RNA binding"/>
    <property type="evidence" value="ECO:0007669"/>
    <property type="project" value="UniProtKB-KW"/>
</dbReference>
<keyword evidence="11" id="KW-0694">RNA-binding</keyword>
<protein>
    <recommendedName>
        <fullName evidence="4">RNA helicase</fullName>
        <ecNumber evidence="4">3.6.4.13</ecNumber>
    </recommendedName>
</protein>
<name>A0A6A5ZP38_9PLEO</name>
<dbReference type="SMART" id="SM00490">
    <property type="entry name" value="HELICc"/>
    <property type="match status" value="1"/>
</dbReference>
<dbReference type="PROSITE" id="PS51192">
    <property type="entry name" value="HELICASE_ATP_BIND_1"/>
    <property type="match status" value="1"/>
</dbReference>
<dbReference type="SUPFAM" id="SSF52540">
    <property type="entry name" value="P-loop containing nucleoside triphosphate hydrolases"/>
    <property type="match status" value="2"/>
</dbReference>
<dbReference type="InterPro" id="IPR011545">
    <property type="entry name" value="DEAD/DEAH_box_helicase_dom"/>
</dbReference>
<feature type="region of interest" description="Disordered" evidence="15">
    <location>
        <begin position="324"/>
        <end position="356"/>
    </location>
</feature>
<dbReference type="Pfam" id="PF00270">
    <property type="entry name" value="DEAD"/>
    <property type="match status" value="1"/>
</dbReference>
<comment type="function">
    <text evidence="1">ATP-binding RNA helicase involved in the biogenesis of 60S ribosomal subunits and is required for the normal formation of 25S and 5.8S rRNAs.</text>
</comment>
<dbReference type="GO" id="GO:0005829">
    <property type="term" value="C:cytosol"/>
    <property type="evidence" value="ECO:0007669"/>
    <property type="project" value="TreeGrafter"/>
</dbReference>
<accession>A0A6A5ZP38</accession>
<dbReference type="GO" id="GO:0005524">
    <property type="term" value="F:ATP binding"/>
    <property type="evidence" value="ECO:0007669"/>
    <property type="project" value="UniProtKB-KW"/>
</dbReference>
<dbReference type="CDD" id="cd18787">
    <property type="entry name" value="SF2_C_DEAD"/>
    <property type="match status" value="1"/>
</dbReference>
<feature type="domain" description="Helicase C-terminal" evidence="17">
    <location>
        <begin position="319"/>
        <end position="490"/>
    </location>
</feature>
<organism evidence="19 20">
    <name type="scientific">Lophiotrema nucula</name>
    <dbReference type="NCBI Taxonomy" id="690887"/>
    <lineage>
        <taxon>Eukaryota</taxon>
        <taxon>Fungi</taxon>
        <taxon>Dikarya</taxon>
        <taxon>Ascomycota</taxon>
        <taxon>Pezizomycotina</taxon>
        <taxon>Dothideomycetes</taxon>
        <taxon>Pleosporomycetidae</taxon>
        <taxon>Pleosporales</taxon>
        <taxon>Lophiotremataceae</taxon>
        <taxon>Lophiotrema</taxon>
    </lineage>
</organism>
<evidence type="ECO:0000256" key="4">
    <source>
        <dbReference type="ARBA" id="ARBA00012552"/>
    </source>
</evidence>
<proteinExistence type="inferred from homology"/>
<dbReference type="FunFam" id="3.40.50.300:FF:000865">
    <property type="entry name" value="ATP-dependent RNA helicase DDX54"/>
    <property type="match status" value="1"/>
</dbReference>
<evidence type="ECO:0000256" key="7">
    <source>
        <dbReference type="ARBA" id="ARBA00022741"/>
    </source>
</evidence>
<evidence type="ECO:0000256" key="3">
    <source>
        <dbReference type="ARBA" id="ARBA00010379"/>
    </source>
</evidence>
<keyword evidence="6" id="KW-0698">rRNA processing</keyword>
<comment type="similarity">
    <text evidence="3">Belongs to the DEAD box helicase family. DDX54/DBP10 subfamily.</text>
</comment>
<evidence type="ECO:0000256" key="12">
    <source>
        <dbReference type="ARBA" id="ARBA00023242"/>
    </source>
</evidence>
<dbReference type="EMBL" id="ML977313">
    <property type="protein sequence ID" value="KAF2120633.1"/>
    <property type="molecule type" value="Genomic_DNA"/>
</dbReference>
<dbReference type="GO" id="GO:0005730">
    <property type="term" value="C:nucleolus"/>
    <property type="evidence" value="ECO:0007669"/>
    <property type="project" value="UniProtKB-SubCell"/>
</dbReference>
<evidence type="ECO:0000256" key="13">
    <source>
        <dbReference type="ARBA" id="ARBA00047984"/>
    </source>
</evidence>
<comment type="catalytic activity">
    <reaction evidence="13">
        <text>ATP + H2O = ADP + phosphate + H(+)</text>
        <dbReference type="Rhea" id="RHEA:13065"/>
        <dbReference type="ChEBI" id="CHEBI:15377"/>
        <dbReference type="ChEBI" id="CHEBI:15378"/>
        <dbReference type="ChEBI" id="CHEBI:30616"/>
        <dbReference type="ChEBI" id="CHEBI:43474"/>
        <dbReference type="ChEBI" id="CHEBI:456216"/>
        <dbReference type="EC" id="3.6.4.13"/>
    </reaction>
</comment>
<reference evidence="19" key="1">
    <citation type="journal article" date="2020" name="Stud. Mycol.">
        <title>101 Dothideomycetes genomes: a test case for predicting lifestyles and emergence of pathogens.</title>
        <authorList>
            <person name="Haridas S."/>
            <person name="Albert R."/>
            <person name="Binder M."/>
            <person name="Bloem J."/>
            <person name="Labutti K."/>
            <person name="Salamov A."/>
            <person name="Andreopoulos B."/>
            <person name="Baker S."/>
            <person name="Barry K."/>
            <person name="Bills G."/>
            <person name="Bluhm B."/>
            <person name="Cannon C."/>
            <person name="Castanera R."/>
            <person name="Culley D."/>
            <person name="Daum C."/>
            <person name="Ezra D."/>
            <person name="Gonzalez J."/>
            <person name="Henrissat B."/>
            <person name="Kuo A."/>
            <person name="Liang C."/>
            <person name="Lipzen A."/>
            <person name="Lutzoni F."/>
            <person name="Magnuson J."/>
            <person name="Mondo S."/>
            <person name="Nolan M."/>
            <person name="Ohm R."/>
            <person name="Pangilinan J."/>
            <person name="Park H.-J."/>
            <person name="Ramirez L."/>
            <person name="Alfaro M."/>
            <person name="Sun H."/>
            <person name="Tritt A."/>
            <person name="Yoshinaga Y."/>
            <person name="Zwiers L.-H."/>
            <person name="Turgeon B."/>
            <person name="Goodwin S."/>
            <person name="Spatafora J."/>
            <person name="Crous P."/>
            <person name="Grigoriev I."/>
        </authorList>
    </citation>
    <scope>NUCLEOTIDE SEQUENCE</scope>
    <source>
        <strain evidence="19">CBS 627.86</strain>
    </source>
</reference>
<dbReference type="GO" id="GO:0003724">
    <property type="term" value="F:RNA helicase activity"/>
    <property type="evidence" value="ECO:0007669"/>
    <property type="project" value="UniProtKB-EC"/>
</dbReference>
<keyword evidence="10" id="KW-0067">ATP-binding</keyword>
<evidence type="ECO:0000259" key="18">
    <source>
        <dbReference type="PROSITE" id="PS51195"/>
    </source>
</evidence>
<dbReference type="InterPro" id="IPR014001">
    <property type="entry name" value="Helicase_ATP-bd"/>
</dbReference>
<evidence type="ECO:0000256" key="10">
    <source>
        <dbReference type="ARBA" id="ARBA00022840"/>
    </source>
</evidence>
<dbReference type="InterPro" id="IPR027417">
    <property type="entry name" value="P-loop_NTPase"/>
</dbReference>
<evidence type="ECO:0000256" key="15">
    <source>
        <dbReference type="SAM" id="MobiDB-lite"/>
    </source>
</evidence>
<dbReference type="Proteomes" id="UP000799770">
    <property type="component" value="Unassembled WGS sequence"/>
</dbReference>
<keyword evidence="12" id="KW-0539">Nucleus</keyword>
<evidence type="ECO:0000256" key="6">
    <source>
        <dbReference type="ARBA" id="ARBA00022552"/>
    </source>
</evidence>
<dbReference type="Pfam" id="PF08147">
    <property type="entry name" value="DBP10CT"/>
    <property type="match status" value="1"/>
</dbReference>
<keyword evidence="5" id="KW-0690">Ribosome biogenesis</keyword>
<evidence type="ECO:0000256" key="1">
    <source>
        <dbReference type="ARBA" id="ARBA00003706"/>
    </source>
</evidence>
<dbReference type="GO" id="GO:0006364">
    <property type="term" value="P:rRNA processing"/>
    <property type="evidence" value="ECO:0007669"/>
    <property type="project" value="UniProtKB-KW"/>
</dbReference>
<feature type="domain" description="Helicase ATP-binding" evidence="16">
    <location>
        <begin position="106"/>
        <end position="278"/>
    </location>
</feature>
<dbReference type="Pfam" id="PF00271">
    <property type="entry name" value="Helicase_C"/>
    <property type="match status" value="1"/>
</dbReference>
<dbReference type="Gene3D" id="3.40.50.300">
    <property type="entry name" value="P-loop containing nucleotide triphosphate hydrolases"/>
    <property type="match status" value="2"/>
</dbReference>
<evidence type="ECO:0000259" key="16">
    <source>
        <dbReference type="PROSITE" id="PS51192"/>
    </source>
</evidence>
<dbReference type="PANTHER" id="PTHR47959:SF8">
    <property type="entry name" value="RNA HELICASE"/>
    <property type="match status" value="1"/>
</dbReference>
<feature type="region of interest" description="Disordered" evidence="15">
    <location>
        <begin position="609"/>
        <end position="675"/>
    </location>
</feature>
<dbReference type="InterPro" id="IPR012541">
    <property type="entry name" value="DBP10_C"/>
</dbReference>
<feature type="short sequence motif" description="Q motif" evidence="14">
    <location>
        <begin position="75"/>
        <end position="103"/>
    </location>
</feature>
<evidence type="ECO:0000256" key="8">
    <source>
        <dbReference type="ARBA" id="ARBA00022801"/>
    </source>
</evidence>
<dbReference type="InterPro" id="IPR050079">
    <property type="entry name" value="DEAD_box_RNA_helicase"/>
</dbReference>
<evidence type="ECO:0000256" key="9">
    <source>
        <dbReference type="ARBA" id="ARBA00022806"/>
    </source>
</evidence>
<dbReference type="CDD" id="cd17959">
    <property type="entry name" value="DEADc_DDX54"/>
    <property type="match status" value="1"/>
</dbReference>
<keyword evidence="8" id="KW-0378">Hydrolase</keyword>
<feature type="compositionally biased region" description="Basic and acidic residues" evidence="15">
    <location>
        <begin position="821"/>
        <end position="882"/>
    </location>
</feature>
<dbReference type="AlphaFoldDB" id="A0A6A5ZP38"/>
<comment type="subcellular location">
    <subcellularLocation>
        <location evidence="2">Nucleus</location>
        <location evidence="2">Nucleolus</location>
    </subcellularLocation>
</comment>
<evidence type="ECO:0000313" key="20">
    <source>
        <dbReference type="Proteomes" id="UP000799770"/>
    </source>
</evidence>
<dbReference type="InterPro" id="IPR014014">
    <property type="entry name" value="RNA_helicase_DEAD_Q_motif"/>
</dbReference>
<evidence type="ECO:0000256" key="5">
    <source>
        <dbReference type="ARBA" id="ARBA00022517"/>
    </source>
</evidence>
<evidence type="ECO:0000256" key="14">
    <source>
        <dbReference type="PROSITE-ProRule" id="PRU00552"/>
    </source>
</evidence>
<feature type="compositionally biased region" description="Acidic residues" evidence="15">
    <location>
        <begin position="646"/>
        <end position="663"/>
    </location>
</feature>
<dbReference type="InterPro" id="IPR001650">
    <property type="entry name" value="Helicase_C-like"/>
</dbReference>
<feature type="domain" description="DEAD-box RNA helicase Q" evidence="18">
    <location>
        <begin position="75"/>
        <end position="103"/>
    </location>
</feature>
<keyword evidence="9 19" id="KW-0347">Helicase</keyword>
<dbReference type="GO" id="GO:0016787">
    <property type="term" value="F:hydrolase activity"/>
    <property type="evidence" value="ECO:0007669"/>
    <property type="project" value="UniProtKB-KW"/>
</dbReference>
<sequence length="890" mass="99253">MAPRASSPALSESGFDISNALFGDDQHEEEHGLTHGGVDLDMGGESDDEDFVRSLQAAANRKSSNLKGQTVKKGGGFQAMGLNTTLLKAITRKGFSIPTPIQRKAIPLIMDNQDVVGMARTGSGKTAAFVIPLIEKLKTHSARFGARGIVLSPSRELALQTLKVIKELGRGTDLRTILLVGGDSLEDQFSSMTTNPDIIIATPGRFLHLKVEMQLDLSAVRYIVFDEADRLFEMGFQAQLGEILHALPTSRQTHLFSATLPKSLVEFARAGLQDPRLIRLDAESKMSPDLQSAYFAVKSGDRDGALLQLLDRIIGIPTGATDAAKKAKEQASSKSHNKKRKRESMAPNPKETPTEHSTIIFAATKHRVEYLSNLLKSSGYHLSYVYGNLDQSARAEQISAFRAGLASILITTDVAARGIDLPHLANVVNYDFPSQPKIWVHRVGRTARAGRKGWSYSLIRDSDVPYLIDLQLFLGRPLVYGGQSEETDYANSIVAGSLVPDELGPYVETVNRRLDEDEDLVNLQRVADKGEAQYTRTRNSASAESVKRSRELLGNRSLSNVHPLFGHEIRDSAKEDMLRRITKFKPQQSIFEIGKRGNDDPAVEIMQKMRRDQAARKKSKQAQQMIEDQPTPARTMEIASNSDSHDEQDDQYSELASDSDELEVSISQPEVGKKGYDWQNTDSEFFMSYQPKTTNAAEDRAYSVHTGGYNTSSFVDAARGATMDLVNDEIAGFAETSKARGLRWDKRSKKYVARANDEDGSRGKKMVTGESGMKIAASFRSGRFDDWRKANKVHRLPRTGENEGQHRPVPQHGRNYKHKAERAPKEADRYRDDYHVQKRRVQEAKEKRIGKFREGNGKNELKGVEDVRKSRKLMDKRREKNARPAKKRKV</sequence>
<keyword evidence="7" id="KW-0547">Nucleotide-binding</keyword>
<evidence type="ECO:0000259" key="17">
    <source>
        <dbReference type="PROSITE" id="PS51194"/>
    </source>
</evidence>
<gene>
    <name evidence="19" type="ORF">BDV96DRAFT_270948</name>
</gene>
<dbReference type="PROSITE" id="PS00039">
    <property type="entry name" value="DEAD_ATP_HELICASE"/>
    <property type="match status" value="1"/>
</dbReference>
<dbReference type="SMART" id="SM01123">
    <property type="entry name" value="DBP10CT"/>
    <property type="match status" value="1"/>
</dbReference>
<dbReference type="SMART" id="SM00487">
    <property type="entry name" value="DEXDc"/>
    <property type="match status" value="1"/>
</dbReference>
<keyword evidence="20" id="KW-1185">Reference proteome</keyword>